<dbReference type="SUPFAM" id="SSF54695">
    <property type="entry name" value="POZ domain"/>
    <property type="match status" value="1"/>
</dbReference>
<dbReference type="Gene3D" id="3.30.710.10">
    <property type="entry name" value="Potassium Channel Kv1.1, Chain A"/>
    <property type="match status" value="1"/>
</dbReference>
<dbReference type="GO" id="GO:0051260">
    <property type="term" value="P:protein homooligomerization"/>
    <property type="evidence" value="ECO:0007669"/>
    <property type="project" value="InterPro"/>
</dbReference>
<name>A0A8S2RSQ4_9BILA</name>
<dbReference type="Proteomes" id="UP000677228">
    <property type="component" value="Unassembled WGS sequence"/>
</dbReference>
<sequence>IIIMATNNNNHNGINDNGLTELKAVVQSKMNEIRIAFNKTFRQFELERQQFQREKDNFQRQKDLIKTMNINIENNEQNDNINDVIQLNVGGEKLCTLRSTLTLIPNSSLSTMFNGQWDNKLPRDHDGLIFLDYDPLIFKLILNQLRELNGCLENELKLKLPITLNDETAFKKLCRQLGIDKYIDQGLTERFHAISSNQNDCFIKLEENGLLAYVDDTIQGSWPEIRGKQLYSTGIHHIQLKIEKLTSTNMIFGITSSTIPLQQNAYNTKAAYMWRANCSSVFVESTRPDSYGNYDGDIKQNDLIELKINCDERKIILTNKHRTNNQKQYEMLIDLYCCPFPWVFSLSLYSIDDKIRIINDI</sequence>
<dbReference type="Proteomes" id="UP000682733">
    <property type="component" value="Unassembled WGS sequence"/>
</dbReference>
<evidence type="ECO:0000313" key="2">
    <source>
        <dbReference type="EMBL" id="CAF1371235.1"/>
    </source>
</evidence>
<dbReference type="SUPFAM" id="SSF49899">
    <property type="entry name" value="Concanavalin A-like lectins/glucanases"/>
    <property type="match status" value="1"/>
</dbReference>
<feature type="non-terminal residue" evidence="3">
    <location>
        <position position="1"/>
    </location>
</feature>
<reference evidence="3" key="1">
    <citation type="submission" date="2021-02" db="EMBL/GenBank/DDBJ databases">
        <authorList>
            <person name="Nowell W R."/>
        </authorList>
    </citation>
    <scope>NUCLEOTIDE SEQUENCE</scope>
</reference>
<dbReference type="InterPro" id="IPR003131">
    <property type="entry name" value="T1-type_BTB"/>
</dbReference>
<dbReference type="Gene3D" id="2.60.120.920">
    <property type="match status" value="1"/>
</dbReference>
<evidence type="ECO:0000313" key="3">
    <source>
        <dbReference type="EMBL" id="CAF4180374.1"/>
    </source>
</evidence>
<proteinExistence type="predicted"/>
<dbReference type="InterPro" id="IPR013320">
    <property type="entry name" value="ConA-like_dom_sf"/>
</dbReference>
<dbReference type="InterPro" id="IPR045068">
    <property type="entry name" value="BACURD1-3"/>
</dbReference>
<protein>
    <recommendedName>
        <fullName evidence="1">Potassium channel tetramerisation-type BTB domain-containing protein</fullName>
    </recommendedName>
</protein>
<comment type="caution">
    <text evidence="3">The sequence shown here is derived from an EMBL/GenBank/DDBJ whole genome shotgun (WGS) entry which is preliminary data.</text>
</comment>
<dbReference type="EMBL" id="CAJOBA010045706">
    <property type="protein sequence ID" value="CAF4180374.1"/>
    <property type="molecule type" value="Genomic_DNA"/>
</dbReference>
<organism evidence="3 4">
    <name type="scientific">Didymodactylos carnosus</name>
    <dbReference type="NCBI Taxonomy" id="1234261"/>
    <lineage>
        <taxon>Eukaryota</taxon>
        <taxon>Metazoa</taxon>
        <taxon>Spiralia</taxon>
        <taxon>Gnathifera</taxon>
        <taxon>Rotifera</taxon>
        <taxon>Eurotatoria</taxon>
        <taxon>Bdelloidea</taxon>
        <taxon>Philodinida</taxon>
        <taxon>Philodinidae</taxon>
        <taxon>Didymodactylos</taxon>
    </lineage>
</organism>
<dbReference type="InterPro" id="IPR043136">
    <property type="entry name" value="B30.2/SPRY_sf"/>
</dbReference>
<dbReference type="Pfam" id="PF02214">
    <property type="entry name" value="BTB_2"/>
    <property type="match status" value="1"/>
</dbReference>
<feature type="domain" description="Potassium channel tetramerisation-type BTB" evidence="1">
    <location>
        <begin position="85"/>
        <end position="170"/>
    </location>
</feature>
<gene>
    <name evidence="2" type="ORF">OVA965_LOCUS31683</name>
    <name evidence="3" type="ORF">TMI583_LOCUS32520</name>
</gene>
<dbReference type="PANTHER" id="PTHR11145">
    <property type="entry name" value="BTB/POZ DOMAIN-CONTAINING ADAPTER FOR CUL3-MEDIATED RHOA DEGRADATION PROTEIN FAMILY MEMBER"/>
    <property type="match status" value="1"/>
</dbReference>
<dbReference type="InterPro" id="IPR011333">
    <property type="entry name" value="SKP1/BTB/POZ_sf"/>
</dbReference>
<evidence type="ECO:0000259" key="1">
    <source>
        <dbReference type="Pfam" id="PF02214"/>
    </source>
</evidence>
<dbReference type="EMBL" id="CAJNOK010024036">
    <property type="protein sequence ID" value="CAF1371235.1"/>
    <property type="molecule type" value="Genomic_DNA"/>
</dbReference>
<accession>A0A8S2RSQ4</accession>
<dbReference type="AlphaFoldDB" id="A0A8S2RSQ4"/>
<dbReference type="PANTHER" id="PTHR11145:SF8">
    <property type="entry name" value="RE57120P"/>
    <property type="match status" value="1"/>
</dbReference>
<evidence type="ECO:0000313" key="4">
    <source>
        <dbReference type="Proteomes" id="UP000682733"/>
    </source>
</evidence>